<dbReference type="EMBL" id="AUXT01000068">
    <property type="protein sequence ID" value="KZN54333.1"/>
    <property type="molecule type" value="Genomic_DNA"/>
</dbReference>
<evidence type="ECO:0000313" key="4">
    <source>
        <dbReference type="Proteomes" id="UP000076587"/>
    </source>
</evidence>
<dbReference type="GO" id="GO:0080120">
    <property type="term" value="P:CAAX-box protein maturation"/>
    <property type="evidence" value="ECO:0007669"/>
    <property type="project" value="UniProtKB-ARBA"/>
</dbReference>
<evidence type="ECO:0000259" key="2">
    <source>
        <dbReference type="Pfam" id="PF02517"/>
    </source>
</evidence>
<protein>
    <recommendedName>
        <fullName evidence="2">CAAX prenyl protease 2/Lysostaphin resistance protein A-like domain-containing protein</fullName>
    </recommendedName>
</protein>
<evidence type="ECO:0000313" key="3">
    <source>
        <dbReference type="EMBL" id="KZN54333.1"/>
    </source>
</evidence>
<comment type="caution">
    <text evidence="3">The sequence shown here is derived from an EMBL/GenBank/DDBJ whole genome shotgun (WGS) entry which is preliminary data.</text>
</comment>
<feature type="domain" description="CAAX prenyl protease 2/Lysostaphin resistance protein A-like" evidence="2">
    <location>
        <begin position="1"/>
        <end position="68"/>
    </location>
</feature>
<dbReference type="Proteomes" id="UP000076587">
    <property type="component" value="Unassembled WGS sequence"/>
</dbReference>
<feature type="transmembrane region" description="Helical" evidence="1">
    <location>
        <begin position="21"/>
        <end position="49"/>
    </location>
</feature>
<organism evidence="3 4">
    <name type="scientific">Pseudoalteromonas luteoviolacea NCIMB 1942</name>
    <dbReference type="NCBI Taxonomy" id="1365253"/>
    <lineage>
        <taxon>Bacteria</taxon>
        <taxon>Pseudomonadati</taxon>
        <taxon>Pseudomonadota</taxon>
        <taxon>Gammaproteobacteria</taxon>
        <taxon>Alteromonadales</taxon>
        <taxon>Pseudoalteromonadaceae</taxon>
        <taxon>Pseudoalteromonas</taxon>
    </lineage>
</organism>
<keyword evidence="1" id="KW-0472">Membrane</keyword>
<name>A0A167G955_9GAMM</name>
<proteinExistence type="predicted"/>
<dbReference type="GO" id="GO:0004175">
    <property type="term" value="F:endopeptidase activity"/>
    <property type="evidence" value="ECO:0007669"/>
    <property type="project" value="UniProtKB-ARBA"/>
</dbReference>
<keyword evidence="1" id="KW-0812">Transmembrane</keyword>
<dbReference type="InterPro" id="IPR003675">
    <property type="entry name" value="Rce1/LyrA-like_dom"/>
</dbReference>
<evidence type="ECO:0000256" key="1">
    <source>
        <dbReference type="SAM" id="Phobius"/>
    </source>
</evidence>
<dbReference type="AlphaFoldDB" id="A0A167G955"/>
<feature type="transmembrane region" description="Helical" evidence="1">
    <location>
        <begin position="55"/>
        <end position="78"/>
    </location>
</feature>
<accession>A0A167G955</accession>
<dbReference type="PATRIC" id="fig|1365253.3.peg.1067"/>
<reference evidence="3 4" key="1">
    <citation type="submission" date="2013-07" db="EMBL/GenBank/DDBJ databases">
        <title>Comparative Genomic and Metabolomic Analysis of Twelve Strains of Pseudoalteromonas luteoviolacea.</title>
        <authorList>
            <person name="Vynne N.G."/>
            <person name="Mansson M."/>
            <person name="Gram L."/>
        </authorList>
    </citation>
    <scope>NUCLEOTIDE SEQUENCE [LARGE SCALE GENOMIC DNA]</scope>
    <source>
        <strain evidence="3 4">NCIMB 1942</strain>
    </source>
</reference>
<keyword evidence="1" id="KW-1133">Transmembrane helix</keyword>
<gene>
    <name evidence="3" type="ORF">N482_05645</name>
</gene>
<dbReference type="Pfam" id="PF02517">
    <property type="entry name" value="Rce1-like"/>
    <property type="match status" value="1"/>
</dbReference>
<sequence length="79" mass="8755">MQNALQHHQFGQSSTVVCSGLLFAVVHLPGGLAYTVLASLLGIGCAYGYQKTNNILVPIYIHFVFNLMHFCFFTYPFLA</sequence>